<dbReference type="InterPro" id="IPR006068">
    <property type="entry name" value="ATPase_P-typ_cation-transptr_C"/>
</dbReference>
<dbReference type="FunFam" id="3.40.50.1000:FF:000001">
    <property type="entry name" value="Phospholipid-transporting ATPase IC"/>
    <property type="match status" value="1"/>
</dbReference>
<sequence length="894" mass="97998">MSEMSDQEKYWHAQSKEDVLSGLDVNQDKGLTSDQVSEKLNEYGKNELPEKESESELIKFLKHFHDVLIYILIVAAVITAVLGHYIDTAVILLVAVINASIGYFQESKAEQALEGIKNMLSLEANVLRNGSKQMIDASEVVPGDLVYLNAGDKIPADLRLLQADNLKTEEAALTGESTSTEKVTGELDEDTVLGDRENMAFSGTSVTSGTGVGIVVATGSHTEIGKINESISEVEELKTPLMKQTDRFGKQVAMFIVASSALLYVFGFFVRDYGAAELLLSIIGLAVAAIPEGLPAIISIILALGVQNMAKRKAIVRNLPSVETLGAVSVICSDKTGTLTKNEMTVTSVMTRESAYEVTGTGYSPKGEIKKDDTEVSVDEESHLKDLLKIMKTCNDAELQEDDGTWTINGEPTEGCLLTLAEKADGEVPRHDVISKIPFDSAYKYMAVLIEEEGERYIYIKGAPDRLFDMAKEGESDFDRSFWEDKMKERTTKGERVLAAGIKKVDSTKEEVDHDDLFSGVNFIGFTGIIDPPREEAIVAVEECKKAGIQVKMITGDHKDTAMAIGEQMGIGDGQKGLEGREIDEMSDEELSAAIMEYDVFARTSPENKLRLVKALQENDQVSAMTGDGVNDAPALKRADIGVAMGIKGTEVAKESSQMVLVDDNFETIVGAVEEGRRVYSNLKKTILFILPTNGAQSLLIMISILLGTTMPLSPIQILWVNMVIAVTVSLALAFEPLEEGAMNRKPRPVKTPLLTPYYIFRIAFVSLLIGGGTLLFSQNLLGADVDEAYLNSVVLQTVVIMQMFHLFNTRNEIGFAFNRNFFKNKVAFLVSGVLLGLQAFILYVPFMNVAFGTVPLGLDYWLIPIGLGIIVFTIIEIEKTITRKFVMKRNHQN</sequence>
<reference evidence="15 16" key="1">
    <citation type="submission" date="2015-08" db="EMBL/GenBank/DDBJ databases">
        <title>The complete genome sequence of Bacillus beveridgei MLTeJB.</title>
        <authorList>
            <person name="Hanson T.E."/>
            <person name="Mesa C."/>
            <person name="Basesman S.M."/>
            <person name="Oremland R.S."/>
        </authorList>
    </citation>
    <scope>NUCLEOTIDE SEQUENCE [LARGE SCALE GENOMIC DNA]</scope>
    <source>
        <strain evidence="15 16">MLTeJB</strain>
    </source>
</reference>
<proteinExistence type="inferred from homology"/>
<dbReference type="FunFam" id="2.70.150.10:FF:000160">
    <property type="entry name" value="Sarcoplasmic/endoplasmic reticulum calcium ATPase 1"/>
    <property type="match status" value="1"/>
</dbReference>
<dbReference type="SUPFAM" id="SSF81653">
    <property type="entry name" value="Calcium ATPase, transduction domain A"/>
    <property type="match status" value="1"/>
</dbReference>
<dbReference type="Pfam" id="PF00122">
    <property type="entry name" value="E1-E2_ATPase"/>
    <property type="match status" value="1"/>
</dbReference>
<evidence type="ECO:0000256" key="3">
    <source>
        <dbReference type="ARBA" id="ARBA00022448"/>
    </source>
</evidence>
<dbReference type="SFLD" id="SFLDG00002">
    <property type="entry name" value="C1.7:_P-type_atpase_like"/>
    <property type="match status" value="1"/>
</dbReference>
<keyword evidence="11" id="KW-0406">Ion transport</keyword>
<feature type="transmembrane region" description="Helical" evidence="13">
    <location>
        <begin position="719"/>
        <end position="738"/>
    </location>
</feature>
<keyword evidence="12 13" id="KW-0472">Membrane</keyword>
<dbReference type="GO" id="GO:0006883">
    <property type="term" value="P:intracellular sodium ion homeostasis"/>
    <property type="evidence" value="ECO:0007669"/>
    <property type="project" value="TreeGrafter"/>
</dbReference>
<dbReference type="PANTHER" id="PTHR43294">
    <property type="entry name" value="SODIUM/POTASSIUM-TRANSPORTING ATPASE SUBUNIT ALPHA"/>
    <property type="match status" value="1"/>
</dbReference>
<dbReference type="GO" id="GO:0016887">
    <property type="term" value="F:ATP hydrolysis activity"/>
    <property type="evidence" value="ECO:0007669"/>
    <property type="project" value="InterPro"/>
</dbReference>
<dbReference type="GO" id="GO:0005391">
    <property type="term" value="F:P-type sodium:potassium-exchanging transporter activity"/>
    <property type="evidence" value="ECO:0007669"/>
    <property type="project" value="TreeGrafter"/>
</dbReference>
<dbReference type="FunFam" id="3.40.50.1000:FF:000028">
    <property type="entry name" value="Calcium-transporting P-type ATPase, putative"/>
    <property type="match status" value="1"/>
</dbReference>
<dbReference type="InterPro" id="IPR023298">
    <property type="entry name" value="ATPase_P-typ_TM_dom_sf"/>
</dbReference>
<evidence type="ECO:0000256" key="12">
    <source>
        <dbReference type="ARBA" id="ARBA00023136"/>
    </source>
</evidence>
<comment type="similarity">
    <text evidence="2">Belongs to the cation transport ATPase (P-type) (TC 3.A.3) family. Type IIA subfamily.</text>
</comment>
<dbReference type="SUPFAM" id="SSF81665">
    <property type="entry name" value="Calcium ATPase, transmembrane domain M"/>
    <property type="match status" value="1"/>
</dbReference>
<dbReference type="GO" id="GO:0012505">
    <property type="term" value="C:endomembrane system"/>
    <property type="evidence" value="ECO:0007669"/>
    <property type="project" value="UniProtKB-SubCell"/>
</dbReference>
<evidence type="ECO:0000256" key="9">
    <source>
        <dbReference type="ARBA" id="ARBA00022967"/>
    </source>
</evidence>
<evidence type="ECO:0000313" key="15">
    <source>
        <dbReference type="EMBL" id="AOM82056.1"/>
    </source>
</evidence>
<comment type="subcellular location">
    <subcellularLocation>
        <location evidence="1">Endomembrane system</location>
        <topology evidence="1">Multi-pass membrane protein</topology>
    </subcellularLocation>
</comment>
<dbReference type="Pfam" id="PF00690">
    <property type="entry name" value="Cation_ATPase_N"/>
    <property type="match status" value="1"/>
</dbReference>
<dbReference type="GO" id="GO:0005886">
    <property type="term" value="C:plasma membrane"/>
    <property type="evidence" value="ECO:0007669"/>
    <property type="project" value="TreeGrafter"/>
</dbReference>
<dbReference type="Gene3D" id="3.40.50.1000">
    <property type="entry name" value="HAD superfamily/HAD-like"/>
    <property type="match status" value="1"/>
</dbReference>
<dbReference type="Proteomes" id="UP000094463">
    <property type="component" value="Chromosome"/>
</dbReference>
<dbReference type="PANTHER" id="PTHR43294:SF20">
    <property type="entry name" value="P-TYPE ATPASE"/>
    <property type="match status" value="1"/>
</dbReference>
<dbReference type="PRINTS" id="PR00119">
    <property type="entry name" value="CATATPASE"/>
</dbReference>
<dbReference type="InterPro" id="IPR001757">
    <property type="entry name" value="P_typ_ATPase"/>
</dbReference>
<keyword evidence="10 13" id="KW-1133">Transmembrane helix</keyword>
<dbReference type="InterPro" id="IPR036412">
    <property type="entry name" value="HAD-like_sf"/>
</dbReference>
<feature type="transmembrane region" description="Helical" evidence="13">
    <location>
        <begin position="859"/>
        <end position="878"/>
    </location>
</feature>
<dbReference type="SFLD" id="SFLDF00027">
    <property type="entry name" value="p-type_atpase"/>
    <property type="match status" value="1"/>
</dbReference>
<dbReference type="InterPro" id="IPR018303">
    <property type="entry name" value="ATPase_P-typ_P_site"/>
</dbReference>
<evidence type="ECO:0000256" key="2">
    <source>
        <dbReference type="ARBA" id="ARBA00005675"/>
    </source>
</evidence>
<dbReference type="STRING" id="632773.BBEV_0683"/>
<dbReference type="SMART" id="SM00831">
    <property type="entry name" value="Cation_ATPase_N"/>
    <property type="match status" value="1"/>
</dbReference>
<evidence type="ECO:0000256" key="7">
    <source>
        <dbReference type="ARBA" id="ARBA00022840"/>
    </source>
</evidence>
<gene>
    <name evidence="15" type="primary">pma1</name>
    <name evidence="15" type="ORF">BBEV_0683</name>
</gene>
<dbReference type="InterPro" id="IPR044492">
    <property type="entry name" value="P_typ_ATPase_HD_dom"/>
</dbReference>
<dbReference type="SUPFAM" id="SSF56784">
    <property type="entry name" value="HAD-like"/>
    <property type="match status" value="1"/>
</dbReference>
<dbReference type="Pfam" id="PF00689">
    <property type="entry name" value="Cation_ATPase_C"/>
    <property type="match status" value="1"/>
</dbReference>
<keyword evidence="8" id="KW-0460">Magnesium</keyword>
<name>A0A1D7QSR3_9BACI</name>
<feature type="transmembrane region" description="Helical" evidence="13">
    <location>
        <begin position="789"/>
        <end position="808"/>
    </location>
</feature>
<feature type="transmembrane region" description="Helical" evidence="13">
    <location>
        <begin position="687"/>
        <end position="707"/>
    </location>
</feature>
<feature type="transmembrane region" description="Helical" evidence="13">
    <location>
        <begin position="67"/>
        <end position="97"/>
    </location>
</feature>
<dbReference type="KEGG" id="bbev:BBEV_0683"/>
<keyword evidence="6" id="KW-0547">Nucleotide-binding</keyword>
<evidence type="ECO:0000256" key="6">
    <source>
        <dbReference type="ARBA" id="ARBA00022741"/>
    </source>
</evidence>
<protein>
    <submittedName>
        <fullName evidence="15">Cation-transporting ATPase pma1</fullName>
    </submittedName>
</protein>
<dbReference type="PROSITE" id="PS00154">
    <property type="entry name" value="ATPASE_E1_E2"/>
    <property type="match status" value="1"/>
</dbReference>
<dbReference type="PATRIC" id="fig|632773.3.peg.714"/>
<evidence type="ECO:0000256" key="11">
    <source>
        <dbReference type="ARBA" id="ARBA00023065"/>
    </source>
</evidence>
<dbReference type="SFLD" id="SFLDS00003">
    <property type="entry name" value="Haloacid_Dehalogenase"/>
    <property type="match status" value="1"/>
</dbReference>
<dbReference type="GO" id="GO:0005524">
    <property type="term" value="F:ATP binding"/>
    <property type="evidence" value="ECO:0007669"/>
    <property type="project" value="UniProtKB-KW"/>
</dbReference>
<evidence type="ECO:0000256" key="10">
    <source>
        <dbReference type="ARBA" id="ARBA00022989"/>
    </source>
</evidence>
<organism evidence="15 16">
    <name type="scientific">Salisediminibacterium beveridgei</name>
    <dbReference type="NCBI Taxonomy" id="632773"/>
    <lineage>
        <taxon>Bacteria</taxon>
        <taxon>Bacillati</taxon>
        <taxon>Bacillota</taxon>
        <taxon>Bacilli</taxon>
        <taxon>Bacillales</taxon>
        <taxon>Bacillaceae</taxon>
        <taxon>Salisediminibacterium</taxon>
    </lineage>
</organism>
<feature type="transmembrane region" description="Helical" evidence="13">
    <location>
        <begin position="252"/>
        <end position="270"/>
    </location>
</feature>
<dbReference type="EMBL" id="CP012502">
    <property type="protein sequence ID" value="AOM82056.1"/>
    <property type="molecule type" value="Genomic_DNA"/>
</dbReference>
<dbReference type="Gene3D" id="2.70.150.10">
    <property type="entry name" value="Calcium-transporting ATPase, cytoplasmic transduction domain A"/>
    <property type="match status" value="1"/>
</dbReference>
<dbReference type="Gene3D" id="1.20.1110.10">
    <property type="entry name" value="Calcium-transporting ATPase, transmembrane domain"/>
    <property type="match status" value="1"/>
</dbReference>
<feature type="transmembrane region" description="Helical" evidence="13">
    <location>
        <begin position="282"/>
        <end position="304"/>
    </location>
</feature>
<feature type="transmembrane region" description="Helical" evidence="13">
    <location>
        <begin position="759"/>
        <end position="777"/>
    </location>
</feature>
<keyword evidence="9" id="KW-1278">Translocase</keyword>
<keyword evidence="3" id="KW-0813">Transport</keyword>
<dbReference type="NCBIfam" id="TIGR01494">
    <property type="entry name" value="ATPase_P-type"/>
    <property type="match status" value="2"/>
</dbReference>
<dbReference type="GO" id="GO:0036376">
    <property type="term" value="P:sodium ion export across plasma membrane"/>
    <property type="evidence" value="ECO:0007669"/>
    <property type="project" value="TreeGrafter"/>
</dbReference>
<dbReference type="SUPFAM" id="SSF81660">
    <property type="entry name" value="Metal cation-transporting ATPase, ATP-binding domain N"/>
    <property type="match status" value="1"/>
</dbReference>
<evidence type="ECO:0000256" key="1">
    <source>
        <dbReference type="ARBA" id="ARBA00004127"/>
    </source>
</evidence>
<keyword evidence="5 13" id="KW-0812">Transmembrane</keyword>
<evidence type="ECO:0000313" key="16">
    <source>
        <dbReference type="Proteomes" id="UP000094463"/>
    </source>
</evidence>
<dbReference type="CDD" id="cd02080">
    <property type="entry name" value="P-type_ATPase_cation"/>
    <property type="match status" value="1"/>
</dbReference>
<feature type="domain" description="Cation-transporting P-type ATPase N-terminal" evidence="14">
    <location>
        <begin position="10"/>
        <end position="84"/>
    </location>
</feature>
<dbReference type="PRINTS" id="PR00121">
    <property type="entry name" value="NAKATPASE"/>
</dbReference>
<dbReference type="GO" id="GO:1902600">
    <property type="term" value="P:proton transmembrane transport"/>
    <property type="evidence" value="ECO:0007669"/>
    <property type="project" value="TreeGrafter"/>
</dbReference>
<keyword evidence="7" id="KW-0067">ATP-binding</keyword>
<keyword evidence="16" id="KW-1185">Reference proteome</keyword>
<dbReference type="GO" id="GO:1990573">
    <property type="term" value="P:potassium ion import across plasma membrane"/>
    <property type="evidence" value="ECO:0007669"/>
    <property type="project" value="TreeGrafter"/>
</dbReference>
<feature type="transmembrane region" description="Helical" evidence="13">
    <location>
        <begin position="828"/>
        <end position="847"/>
    </location>
</feature>
<evidence type="ECO:0000256" key="5">
    <source>
        <dbReference type="ARBA" id="ARBA00022692"/>
    </source>
</evidence>
<dbReference type="InterPro" id="IPR004014">
    <property type="entry name" value="ATPase_P-typ_cation-transptr_N"/>
</dbReference>
<evidence type="ECO:0000256" key="8">
    <source>
        <dbReference type="ARBA" id="ARBA00022842"/>
    </source>
</evidence>
<dbReference type="Pfam" id="PF13246">
    <property type="entry name" value="Cation_ATPase"/>
    <property type="match status" value="1"/>
</dbReference>
<dbReference type="AlphaFoldDB" id="A0A1D7QSR3"/>
<evidence type="ECO:0000256" key="13">
    <source>
        <dbReference type="SAM" id="Phobius"/>
    </source>
</evidence>
<dbReference type="InterPro" id="IPR059000">
    <property type="entry name" value="ATPase_P-type_domA"/>
</dbReference>
<evidence type="ECO:0000259" key="14">
    <source>
        <dbReference type="SMART" id="SM00831"/>
    </source>
</evidence>
<dbReference type="InterPro" id="IPR008250">
    <property type="entry name" value="ATPase_P-typ_transduc_dom_A_sf"/>
</dbReference>
<accession>A0A1D7QSR3</accession>
<dbReference type="InterPro" id="IPR050510">
    <property type="entry name" value="Cation_transp_ATPase_P-type"/>
</dbReference>
<keyword evidence="4" id="KW-0597">Phosphoprotein</keyword>
<dbReference type="InterPro" id="IPR023299">
    <property type="entry name" value="ATPase_P-typ_cyto_dom_N"/>
</dbReference>
<evidence type="ECO:0000256" key="4">
    <source>
        <dbReference type="ARBA" id="ARBA00022553"/>
    </source>
</evidence>
<dbReference type="Gene3D" id="3.40.1110.10">
    <property type="entry name" value="Calcium-transporting ATPase, cytoplasmic domain N"/>
    <property type="match status" value="1"/>
</dbReference>
<dbReference type="InterPro" id="IPR023214">
    <property type="entry name" value="HAD_sf"/>
</dbReference>
<dbReference type="GO" id="GO:0030007">
    <property type="term" value="P:intracellular potassium ion homeostasis"/>
    <property type="evidence" value="ECO:0007669"/>
    <property type="project" value="TreeGrafter"/>
</dbReference>